<evidence type="ECO:0000313" key="1">
    <source>
        <dbReference type="EMBL" id="KAI4862875.1"/>
    </source>
</evidence>
<name>A0ACB9YV50_9PEZI</name>
<gene>
    <name evidence="1" type="ORF">F4820DRAFT_428823</name>
</gene>
<protein>
    <submittedName>
        <fullName evidence="1">Uncharacterized protein</fullName>
    </submittedName>
</protein>
<organism evidence="1 2">
    <name type="scientific">Hypoxylon rubiginosum</name>
    <dbReference type="NCBI Taxonomy" id="110542"/>
    <lineage>
        <taxon>Eukaryota</taxon>
        <taxon>Fungi</taxon>
        <taxon>Dikarya</taxon>
        <taxon>Ascomycota</taxon>
        <taxon>Pezizomycotina</taxon>
        <taxon>Sordariomycetes</taxon>
        <taxon>Xylariomycetidae</taxon>
        <taxon>Xylariales</taxon>
        <taxon>Hypoxylaceae</taxon>
        <taxon>Hypoxylon</taxon>
    </lineage>
</organism>
<proteinExistence type="predicted"/>
<comment type="caution">
    <text evidence="1">The sequence shown here is derived from an EMBL/GenBank/DDBJ whole genome shotgun (WGS) entry which is preliminary data.</text>
</comment>
<keyword evidence="2" id="KW-1185">Reference proteome</keyword>
<sequence length="237" mass="27313">MLPDRQDVTPENFNRLLLGCSVNSLPFVVAVQGPAGDKLEDYEPDRIIGFALVGLATRGLMGSYATSGEHNGKITAVVRREFRRKNVGTALLDVVFTICSPIHNPIRGYEVVGIFEHRGDPTYWPAERHPRRFIHLEMDYVLPGGTSIEAVEATDAFQWIDDYLYVNFQMSLVHHDDLYISDRRFEPGWFDRLVYRHRCRADGALEMRPEPWRTRIQQNVRRMAVIRLRKASSPWSL</sequence>
<dbReference type="EMBL" id="MU393516">
    <property type="protein sequence ID" value="KAI4862875.1"/>
    <property type="molecule type" value="Genomic_DNA"/>
</dbReference>
<dbReference type="Proteomes" id="UP001497700">
    <property type="component" value="Unassembled WGS sequence"/>
</dbReference>
<reference evidence="1 2" key="1">
    <citation type="journal article" date="2022" name="New Phytol.">
        <title>Ecological generalism drives hyperdiversity of secondary metabolite gene clusters in xylarialean endophytes.</title>
        <authorList>
            <person name="Franco M.E.E."/>
            <person name="Wisecaver J.H."/>
            <person name="Arnold A.E."/>
            <person name="Ju Y.M."/>
            <person name="Slot J.C."/>
            <person name="Ahrendt S."/>
            <person name="Moore L.P."/>
            <person name="Eastman K.E."/>
            <person name="Scott K."/>
            <person name="Konkel Z."/>
            <person name="Mondo S.J."/>
            <person name="Kuo A."/>
            <person name="Hayes R.D."/>
            <person name="Haridas S."/>
            <person name="Andreopoulos B."/>
            <person name="Riley R."/>
            <person name="LaButti K."/>
            <person name="Pangilinan J."/>
            <person name="Lipzen A."/>
            <person name="Amirebrahimi M."/>
            <person name="Yan J."/>
            <person name="Adam C."/>
            <person name="Keymanesh K."/>
            <person name="Ng V."/>
            <person name="Louie K."/>
            <person name="Northen T."/>
            <person name="Drula E."/>
            <person name="Henrissat B."/>
            <person name="Hsieh H.M."/>
            <person name="Youens-Clark K."/>
            <person name="Lutzoni F."/>
            <person name="Miadlikowska J."/>
            <person name="Eastwood D.C."/>
            <person name="Hamelin R.C."/>
            <person name="Grigoriev I.V."/>
            <person name="U'Ren J.M."/>
        </authorList>
    </citation>
    <scope>NUCLEOTIDE SEQUENCE [LARGE SCALE GENOMIC DNA]</scope>
    <source>
        <strain evidence="1 2">CBS 119005</strain>
    </source>
</reference>
<accession>A0ACB9YV50</accession>
<evidence type="ECO:0000313" key="2">
    <source>
        <dbReference type="Proteomes" id="UP001497700"/>
    </source>
</evidence>